<gene>
    <name evidence="3" type="ORF">IAA84_10445</name>
</gene>
<feature type="compositionally biased region" description="Low complexity" evidence="1">
    <location>
        <begin position="199"/>
        <end position="216"/>
    </location>
</feature>
<feature type="region of interest" description="Disordered" evidence="1">
    <location>
        <begin position="186"/>
        <end position="237"/>
    </location>
</feature>
<keyword evidence="2" id="KW-0472">Membrane</keyword>
<comment type="caution">
    <text evidence="3">The sequence shown here is derived from an EMBL/GenBank/DDBJ whole genome shotgun (WGS) entry which is preliminary data.</text>
</comment>
<dbReference type="EMBL" id="DVJN01000200">
    <property type="protein sequence ID" value="HIS93424.1"/>
    <property type="molecule type" value="Genomic_DNA"/>
</dbReference>
<accession>A0A9D1G1L5</accession>
<dbReference type="Proteomes" id="UP000824140">
    <property type="component" value="Unassembled WGS sequence"/>
</dbReference>
<evidence type="ECO:0000313" key="3">
    <source>
        <dbReference type="EMBL" id="HIS93424.1"/>
    </source>
</evidence>
<sequence>MQITIQDKAILFRGRKHDYMIRSEMRPGYRVQPPRKPKKSGKDRAYIAATIVLLLLVYPIGLVLLWLRRLKWHMLVKLLVSVAAGAVFFLWLSMAATVETENPALVSVQEGIRTGYEAVGNAADAVGGWFASGWNATVAEANRNLTIVRTEGPGALENALHAVGDAAWSAYNWAADLLHAPALDVPATPEPIEEPTAPPLFATATPGPSLAASASPTPSPTPAPTPSPTPAPTLQPVGRVTVYSTENGTYYHMNNTCRNMEGGIPGTLEDAIAAGLQPCSRCGVPRASILNEEEPLVYLDEEMIYHTSVNCANFTGAWTPQTLMLTFYRGYAACPVCGADHYVYEPEEPFTPAMDAARNITVYYHDNSTYYHAESSCGSMTGADPHSLAEAVLLDEKERCPSCRPPQIAEEAPQTASPEPAAESEP</sequence>
<keyword evidence="2" id="KW-0812">Transmembrane</keyword>
<evidence type="ECO:0000256" key="1">
    <source>
        <dbReference type="SAM" id="MobiDB-lite"/>
    </source>
</evidence>
<feature type="transmembrane region" description="Helical" evidence="2">
    <location>
        <begin position="45"/>
        <end position="67"/>
    </location>
</feature>
<dbReference type="AlphaFoldDB" id="A0A9D1G1L5"/>
<reference evidence="3" key="1">
    <citation type="submission" date="2020-10" db="EMBL/GenBank/DDBJ databases">
        <authorList>
            <person name="Gilroy R."/>
        </authorList>
    </citation>
    <scope>NUCLEOTIDE SEQUENCE</scope>
    <source>
        <strain evidence="3">13766</strain>
    </source>
</reference>
<name>A0A9D1G1L5_9FIRM</name>
<feature type="compositionally biased region" description="Pro residues" evidence="1">
    <location>
        <begin position="217"/>
        <end position="233"/>
    </location>
</feature>
<organism evidence="3 4">
    <name type="scientific">Candidatus Alectryocaccomicrobium excrementavium</name>
    <dbReference type="NCBI Taxonomy" id="2840668"/>
    <lineage>
        <taxon>Bacteria</taxon>
        <taxon>Bacillati</taxon>
        <taxon>Bacillota</taxon>
        <taxon>Clostridia</taxon>
        <taxon>Candidatus Alectryocaccomicrobium</taxon>
    </lineage>
</organism>
<feature type="transmembrane region" description="Helical" evidence="2">
    <location>
        <begin position="74"/>
        <end position="94"/>
    </location>
</feature>
<keyword evidence="2" id="KW-1133">Transmembrane helix</keyword>
<feature type="region of interest" description="Disordered" evidence="1">
    <location>
        <begin position="401"/>
        <end position="426"/>
    </location>
</feature>
<protein>
    <submittedName>
        <fullName evidence="3">Uncharacterized protein</fullName>
    </submittedName>
</protein>
<evidence type="ECO:0000313" key="4">
    <source>
        <dbReference type="Proteomes" id="UP000824140"/>
    </source>
</evidence>
<proteinExistence type="predicted"/>
<evidence type="ECO:0000256" key="2">
    <source>
        <dbReference type="SAM" id="Phobius"/>
    </source>
</evidence>
<reference evidence="3" key="2">
    <citation type="journal article" date="2021" name="PeerJ">
        <title>Extensive microbial diversity within the chicken gut microbiome revealed by metagenomics and culture.</title>
        <authorList>
            <person name="Gilroy R."/>
            <person name="Ravi A."/>
            <person name="Getino M."/>
            <person name="Pursley I."/>
            <person name="Horton D.L."/>
            <person name="Alikhan N.F."/>
            <person name="Baker D."/>
            <person name="Gharbi K."/>
            <person name="Hall N."/>
            <person name="Watson M."/>
            <person name="Adriaenssens E.M."/>
            <person name="Foster-Nyarko E."/>
            <person name="Jarju S."/>
            <person name="Secka A."/>
            <person name="Antonio M."/>
            <person name="Oren A."/>
            <person name="Chaudhuri R.R."/>
            <person name="La Ragione R."/>
            <person name="Hildebrand F."/>
            <person name="Pallen M.J."/>
        </authorList>
    </citation>
    <scope>NUCLEOTIDE SEQUENCE</scope>
    <source>
        <strain evidence="3">13766</strain>
    </source>
</reference>